<reference evidence="3" key="1">
    <citation type="submission" date="2017-01" db="EMBL/GenBank/DDBJ databases">
        <authorList>
            <person name="Varghese N."/>
            <person name="Submissions S."/>
        </authorList>
    </citation>
    <scope>NUCLEOTIDE SEQUENCE [LARGE SCALE GENOMIC DNA]</scope>
    <source>
        <strain evidence="3">DSM 21054</strain>
    </source>
</reference>
<dbReference type="CDD" id="cd00146">
    <property type="entry name" value="PKD"/>
    <property type="match status" value="1"/>
</dbReference>
<dbReference type="RefSeq" id="WP_084206517.1">
    <property type="nucleotide sequence ID" value="NZ_AP017422.1"/>
</dbReference>
<sequence length="262" mass="29045">MRLSHTLPVLLIVILSSCHKDKIVIPTAAFSFRGDTASILRIATYDTCTLFNSSINADSSYWDLGNGVVTKEPKAILTYDTSGTYQVKLTVKSSDGHTASQIKTVKVLDRVLKKIVINKVYWDTIPNHIPNFNAVWPTTPTADIFVQIQQYNNGDSIVPYSGILYNSPILYKSPVVNNVSCNTNQTIEIPVANRVVIDKKLITSWSFTISLMATDKNGTTYSLLMNKASGVSYGIIKEDLANNEFKVNCNLFSALELDCDFE</sequence>
<dbReference type="InterPro" id="IPR000601">
    <property type="entry name" value="PKD_dom"/>
</dbReference>
<name>A0A1N7RG67_9BACT</name>
<dbReference type="SMART" id="SM00089">
    <property type="entry name" value="PKD"/>
    <property type="match status" value="1"/>
</dbReference>
<dbReference type="OrthoDB" id="5381604at2"/>
<evidence type="ECO:0000313" key="2">
    <source>
        <dbReference type="EMBL" id="SIT33647.1"/>
    </source>
</evidence>
<feature type="domain" description="PKD" evidence="1">
    <location>
        <begin position="62"/>
        <end position="107"/>
    </location>
</feature>
<dbReference type="Proteomes" id="UP000186917">
    <property type="component" value="Unassembled WGS sequence"/>
</dbReference>
<dbReference type="SUPFAM" id="SSF49299">
    <property type="entry name" value="PKD domain"/>
    <property type="match status" value="1"/>
</dbReference>
<dbReference type="PROSITE" id="PS50093">
    <property type="entry name" value="PKD"/>
    <property type="match status" value="1"/>
</dbReference>
<dbReference type="Pfam" id="PF00801">
    <property type="entry name" value="PKD"/>
    <property type="match status" value="1"/>
</dbReference>
<dbReference type="AlphaFoldDB" id="A0A1N7RG67"/>
<dbReference type="InterPro" id="IPR022409">
    <property type="entry name" value="PKD/Chitinase_dom"/>
</dbReference>
<proteinExistence type="predicted"/>
<keyword evidence="3" id="KW-1185">Reference proteome</keyword>
<evidence type="ECO:0000259" key="1">
    <source>
        <dbReference type="PROSITE" id="PS50093"/>
    </source>
</evidence>
<protein>
    <submittedName>
        <fullName evidence="2">PKD domain-containing protein</fullName>
    </submittedName>
</protein>
<dbReference type="Gene3D" id="2.60.40.10">
    <property type="entry name" value="Immunoglobulins"/>
    <property type="match status" value="1"/>
</dbReference>
<dbReference type="PROSITE" id="PS51257">
    <property type="entry name" value="PROKAR_LIPOPROTEIN"/>
    <property type="match status" value="1"/>
</dbReference>
<dbReference type="InterPro" id="IPR013783">
    <property type="entry name" value="Ig-like_fold"/>
</dbReference>
<dbReference type="EMBL" id="FTOR01000013">
    <property type="protein sequence ID" value="SIT33647.1"/>
    <property type="molecule type" value="Genomic_DNA"/>
</dbReference>
<dbReference type="STRING" id="477680.SAMN05421788_11332"/>
<evidence type="ECO:0000313" key="3">
    <source>
        <dbReference type="Proteomes" id="UP000186917"/>
    </source>
</evidence>
<gene>
    <name evidence="2" type="ORF">SAMN05421788_11332</name>
</gene>
<organism evidence="2 3">
    <name type="scientific">Filimonas lacunae</name>
    <dbReference type="NCBI Taxonomy" id="477680"/>
    <lineage>
        <taxon>Bacteria</taxon>
        <taxon>Pseudomonadati</taxon>
        <taxon>Bacteroidota</taxon>
        <taxon>Chitinophagia</taxon>
        <taxon>Chitinophagales</taxon>
        <taxon>Chitinophagaceae</taxon>
        <taxon>Filimonas</taxon>
    </lineage>
</organism>
<dbReference type="InterPro" id="IPR035986">
    <property type="entry name" value="PKD_dom_sf"/>
</dbReference>
<accession>A0A1N7RG67</accession>